<keyword evidence="3" id="KW-0723">Serine/threonine-protein kinase</keyword>
<feature type="domain" description="Protein kinase" evidence="12">
    <location>
        <begin position="177"/>
        <end position="452"/>
    </location>
</feature>
<dbReference type="EMBL" id="VSWC01000041">
    <property type="protein sequence ID" value="KAA1104667.1"/>
    <property type="molecule type" value="Genomic_DNA"/>
</dbReference>
<dbReference type="InterPro" id="IPR017441">
    <property type="entry name" value="Protein_kinase_ATP_BS"/>
</dbReference>
<name>A0A5B0RAJ1_PUCGR</name>
<dbReference type="GO" id="GO:0005524">
    <property type="term" value="F:ATP binding"/>
    <property type="evidence" value="ECO:0007669"/>
    <property type="project" value="UniProtKB-UniRule"/>
</dbReference>
<dbReference type="PROSITE" id="PS00108">
    <property type="entry name" value="PROTEIN_KINASE_ST"/>
    <property type="match status" value="1"/>
</dbReference>
<feature type="compositionally biased region" description="Polar residues" evidence="11">
    <location>
        <begin position="38"/>
        <end position="49"/>
    </location>
</feature>
<dbReference type="CDD" id="cd05581">
    <property type="entry name" value="STKc_PDK1"/>
    <property type="match status" value="1"/>
</dbReference>
<evidence type="ECO:0000313" key="14">
    <source>
        <dbReference type="EMBL" id="KAA1122660.1"/>
    </source>
</evidence>
<evidence type="ECO:0000256" key="10">
    <source>
        <dbReference type="PROSITE-ProRule" id="PRU10141"/>
    </source>
</evidence>
<dbReference type="InterPro" id="IPR039046">
    <property type="entry name" value="PDPK1"/>
</dbReference>
<dbReference type="InterPro" id="IPR011993">
    <property type="entry name" value="PH-like_dom_sf"/>
</dbReference>
<evidence type="ECO:0000256" key="9">
    <source>
        <dbReference type="ARBA" id="ARBA00048679"/>
    </source>
</evidence>
<feature type="compositionally biased region" description="Low complexity" evidence="11">
    <location>
        <begin position="620"/>
        <end position="632"/>
    </location>
</feature>
<protein>
    <recommendedName>
        <fullName evidence="2">non-specific serine/threonine protein kinase</fullName>
        <ecNumber evidence="2">2.7.11.1</ecNumber>
    </recommendedName>
</protein>
<dbReference type="GO" id="GO:0004674">
    <property type="term" value="F:protein serine/threonine kinase activity"/>
    <property type="evidence" value="ECO:0007669"/>
    <property type="project" value="UniProtKB-KW"/>
</dbReference>
<dbReference type="EMBL" id="VDEP01000222">
    <property type="protein sequence ID" value="KAA1122660.1"/>
    <property type="molecule type" value="Genomic_DNA"/>
</dbReference>
<evidence type="ECO:0000256" key="7">
    <source>
        <dbReference type="ARBA" id="ARBA00022840"/>
    </source>
</evidence>
<evidence type="ECO:0000313" key="13">
    <source>
        <dbReference type="EMBL" id="KAA1104667.1"/>
    </source>
</evidence>
<evidence type="ECO:0000256" key="11">
    <source>
        <dbReference type="SAM" id="MobiDB-lite"/>
    </source>
</evidence>
<dbReference type="Pfam" id="PF00069">
    <property type="entry name" value="Pkinase"/>
    <property type="match status" value="1"/>
</dbReference>
<dbReference type="FunFam" id="1.10.510.10:FF:000534">
    <property type="entry name" value="Serine/threonine-protein kinase PKH2"/>
    <property type="match status" value="1"/>
</dbReference>
<dbReference type="InterPro" id="IPR011009">
    <property type="entry name" value="Kinase-like_dom_sf"/>
</dbReference>
<feature type="region of interest" description="Disordered" evidence="11">
    <location>
        <begin position="719"/>
        <end position="772"/>
    </location>
</feature>
<feature type="compositionally biased region" description="Low complexity" evidence="11">
    <location>
        <begin position="725"/>
        <end position="748"/>
    </location>
</feature>
<organism evidence="14 16">
    <name type="scientific">Puccinia graminis f. sp. tritici</name>
    <dbReference type="NCBI Taxonomy" id="56615"/>
    <lineage>
        <taxon>Eukaryota</taxon>
        <taxon>Fungi</taxon>
        <taxon>Dikarya</taxon>
        <taxon>Basidiomycota</taxon>
        <taxon>Pucciniomycotina</taxon>
        <taxon>Pucciniomycetes</taxon>
        <taxon>Pucciniales</taxon>
        <taxon>Pucciniaceae</taxon>
        <taxon>Puccinia</taxon>
    </lineage>
</organism>
<keyword evidence="7 10" id="KW-0067">ATP-binding</keyword>
<dbReference type="PANTHER" id="PTHR24356:SF163">
    <property type="entry name" value="3-PHOSPHOINOSITIDE-DEPENDENT PROTEIN KINASE 1-RELATED"/>
    <property type="match status" value="1"/>
</dbReference>
<feature type="region of interest" description="Disordered" evidence="11">
    <location>
        <begin position="620"/>
        <end position="645"/>
    </location>
</feature>
<dbReference type="PROSITE" id="PS00107">
    <property type="entry name" value="PROTEIN_KINASE_ATP"/>
    <property type="match status" value="1"/>
</dbReference>
<feature type="binding site" evidence="10">
    <location>
        <position position="207"/>
    </location>
    <ligand>
        <name>ATP</name>
        <dbReference type="ChEBI" id="CHEBI:30616"/>
    </ligand>
</feature>
<dbReference type="PANTHER" id="PTHR24356">
    <property type="entry name" value="SERINE/THREONINE-PROTEIN KINASE"/>
    <property type="match status" value="1"/>
</dbReference>
<evidence type="ECO:0000256" key="8">
    <source>
        <dbReference type="ARBA" id="ARBA00047899"/>
    </source>
</evidence>
<dbReference type="FunFam" id="3.30.200.20:FF:000191">
    <property type="entry name" value="3-phosphoinositide-dependent protein kinase 2-like"/>
    <property type="match status" value="1"/>
</dbReference>
<feature type="compositionally biased region" description="Low complexity" evidence="11">
    <location>
        <begin position="85"/>
        <end position="107"/>
    </location>
</feature>
<evidence type="ECO:0000256" key="5">
    <source>
        <dbReference type="ARBA" id="ARBA00022741"/>
    </source>
</evidence>
<dbReference type="InterPro" id="IPR050236">
    <property type="entry name" value="Ser_Thr_kinase_AGC"/>
</dbReference>
<dbReference type="Proteomes" id="UP000324748">
    <property type="component" value="Unassembled WGS sequence"/>
</dbReference>
<keyword evidence="6 14" id="KW-0418">Kinase</keyword>
<dbReference type="OrthoDB" id="347657at2759"/>
<comment type="catalytic activity">
    <reaction evidence="9">
        <text>L-seryl-[protein] + ATP = O-phospho-L-seryl-[protein] + ADP + H(+)</text>
        <dbReference type="Rhea" id="RHEA:17989"/>
        <dbReference type="Rhea" id="RHEA-COMP:9863"/>
        <dbReference type="Rhea" id="RHEA-COMP:11604"/>
        <dbReference type="ChEBI" id="CHEBI:15378"/>
        <dbReference type="ChEBI" id="CHEBI:29999"/>
        <dbReference type="ChEBI" id="CHEBI:30616"/>
        <dbReference type="ChEBI" id="CHEBI:83421"/>
        <dbReference type="ChEBI" id="CHEBI:456216"/>
        <dbReference type="EC" id="2.7.11.1"/>
    </reaction>
</comment>
<dbReference type="Gene3D" id="3.30.200.20">
    <property type="entry name" value="Phosphorylase Kinase, domain 1"/>
    <property type="match status" value="1"/>
</dbReference>
<reference evidence="15 16" key="1">
    <citation type="submission" date="2019-05" db="EMBL/GenBank/DDBJ databases">
        <title>Emergence of the Ug99 lineage of the wheat stem rust pathogen through somatic hybridization.</title>
        <authorList>
            <person name="Li F."/>
            <person name="Upadhyaya N.M."/>
            <person name="Sperschneider J."/>
            <person name="Matny O."/>
            <person name="Nguyen-Phuc H."/>
            <person name="Mago R."/>
            <person name="Raley C."/>
            <person name="Miller M.E."/>
            <person name="Silverstein K.A.T."/>
            <person name="Henningsen E."/>
            <person name="Hirsch C.D."/>
            <person name="Visser B."/>
            <person name="Pretorius Z.A."/>
            <person name="Steffenson B.J."/>
            <person name="Schwessinger B."/>
            <person name="Dodds P.N."/>
            <person name="Figueroa M."/>
        </authorList>
    </citation>
    <scope>NUCLEOTIDE SEQUENCE [LARGE SCALE GENOMIC DNA]</scope>
    <source>
        <strain evidence="13">21-0</strain>
        <strain evidence="14 16">Ug99</strain>
    </source>
</reference>
<evidence type="ECO:0000256" key="1">
    <source>
        <dbReference type="ARBA" id="ARBA00010006"/>
    </source>
</evidence>
<evidence type="ECO:0000259" key="12">
    <source>
        <dbReference type="PROSITE" id="PS50011"/>
    </source>
</evidence>
<dbReference type="PROSITE" id="PS50011">
    <property type="entry name" value="PROTEIN_KINASE_DOM"/>
    <property type="match status" value="1"/>
</dbReference>
<dbReference type="AlphaFoldDB" id="A0A5B0RAJ1"/>
<comment type="similarity">
    <text evidence="1">Belongs to the protein kinase superfamily. AGC Ser/Thr protein kinase family. PDPK1 subfamily.</text>
</comment>
<gene>
    <name evidence="14" type="primary">PKH3_1</name>
    <name evidence="13" type="synonym">PKH3_3</name>
    <name evidence="13" type="ORF">PGT21_029532</name>
    <name evidence="14" type="ORF">PGTUg99_003106</name>
</gene>
<accession>A0A5B0RAJ1</accession>
<dbReference type="SUPFAM" id="SSF56112">
    <property type="entry name" value="Protein kinase-like (PK-like)"/>
    <property type="match status" value="1"/>
</dbReference>
<sequence>MNNNQNIRPLTTLNNNTNNTRPTLHSLQPINNNNNNNTQEQPLSASSLSAPEHYSNPSSSVSRASSARSTSSVQAVPFRIPTRLTTTTTTTTTTTSTATNTSNSPSNIDQLMITNVNDQLIQPLQNLSIHQPPSSTSTQTTSSTIDQQKNLPRPELPRNPSTSSTNNNSARKGIKDFIVGDILGEGSYSTVYHVKDKQVPDKEYALKVLDKRHIQKEKKTKYVAIERDTLNLLDHHPGCIRLYSTFQDECSLYYLLEYAPKGEILRSIKTLGSFSTDCARFYAAQILSAIEHMHSRGVIHRDIKPENILLDSEMRIKIADFGSAKILHPSSSTSTVTTTGKEPGSERSHSFVGTAEYVSPELLVQKVTSKSSDLWAFGCVLFQMITGVPPFRSRSEYLTFQKITHLEYEFPVGFPSDGQDLVSRLLVLEPEMRIGASMERGGIGEIKKHAFFDSVDWDRLWELLPPVLQPGLVVAAAPPPENLDQQPQHGPVYLPEFFQQDLLSPAPPLLASPDPPFPPPEPHPPSAGLGLALLDSHEHLLTHPVDSDVDLVHQPESKASLGNALSKRKSWLLGAGRRKSKEDHFVYSSSGEMTWAEVYLPNELVIYSSVVNELWGIPGSSSSYSHSTTTSSGKPATASKMVESLRGKKKKKRQLILTDFPRLLCVKEDGKSSKVRVKFEVLFKPLPSPTTTTFTITSPVESRDGEEQGGVAHQRLAEGHCKTPSAASSSSHLTYSSSASHSTATRSHPQQPELASPRAPSVEPLHPSPHQHHLLPNQLLLFKKAEIENPRCFKIETVPIEYNNNSKNNHNAKPHQQQQQQQQQQKCCWFRFEDKSDAAQRWTDEINLAFQVANNKTHKK</sequence>
<evidence type="ECO:0000256" key="2">
    <source>
        <dbReference type="ARBA" id="ARBA00012513"/>
    </source>
</evidence>
<dbReference type="Gene3D" id="2.30.29.30">
    <property type="entry name" value="Pleckstrin-homology domain (PH domain)/Phosphotyrosine-binding domain (PTB)"/>
    <property type="match status" value="1"/>
</dbReference>
<feature type="region of interest" description="Disordered" evidence="11">
    <location>
        <begin position="128"/>
        <end position="170"/>
    </location>
</feature>
<evidence type="ECO:0000313" key="16">
    <source>
        <dbReference type="Proteomes" id="UP000325313"/>
    </source>
</evidence>
<keyword evidence="5 10" id="KW-0547">Nucleotide-binding</keyword>
<keyword evidence="4" id="KW-0808">Transferase</keyword>
<evidence type="ECO:0000256" key="6">
    <source>
        <dbReference type="ARBA" id="ARBA00022777"/>
    </source>
</evidence>
<dbReference type="SMART" id="SM00220">
    <property type="entry name" value="S_TKc"/>
    <property type="match status" value="1"/>
</dbReference>
<dbReference type="Proteomes" id="UP000325313">
    <property type="component" value="Unassembled WGS sequence"/>
</dbReference>
<feature type="compositionally biased region" description="Low complexity" evidence="11">
    <location>
        <begin position="58"/>
        <end position="73"/>
    </location>
</feature>
<feature type="region of interest" description="Disordered" evidence="11">
    <location>
        <begin position="331"/>
        <end position="350"/>
    </location>
</feature>
<feature type="region of interest" description="Disordered" evidence="11">
    <location>
        <begin position="1"/>
        <end position="108"/>
    </location>
</feature>
<dbReference type="InterPro" id="IPR008271">
    <property type="entry name" value="Ser/Thr_kinase_AS"/>
</dbReference>
<proteinExistence type="inferred from homology"/>
<feature type="region of interest" description="Disordered" evidence="11">
    <location>
        <begin position="692"/>
        <end position="711"/>
    </location>
</feature>
<evidence type="ECO:0000256" key="3">
    <source>
        <dbReference type="ARBA" id="ARBA00022527"/>
    </source>
</evidence>
<feature type="compositionally biased region" description="Low complexity" evidence="11">
    <location>
        <begin position="8"/>
        <end position="24"/>
    </location>
</feature>
<evidence type="ECO:0000256" key="4">
    <source>
        <dbReference type="ARBA" id="ARBA00022679"/>
    </source>
</evidence>
<evidence type="ECO:0000313" key="15">
    <source>
        <dbReference type="Proteomes" id="UP000324748"/>
    </source>
</evidence>
<feature type="compositionally biased region" description="Low complexity" evidence="11">
    <location>
        <begin position="159"/>
        <end position="169"/>
    </location>
</feature>
<comment type="caution">
    <text evidence="14">The sequence shown here is derived from an EMBL/GenBank/DDBJ whole genome shotgun (WGS) entry which is preliminary data.</text>
</comment>
<dbReference type="Gene3D" id="1.10.510.10">
    <property type="entry name" value="Transferase(Phosphotransferase) domain 1"/>
    <property type="match status" value="1"/>
</dbReference>
<dbReference type="GO" id="GO:0035556">
    <property type="term" value="P:intracellular signal transduction"/>
    <property type="evidence" value="ECO:0007669"/>
    <property type="project" value="TreeGrafter"/>
</dbReference>
<keyword evidence="15" id="KW-1185">Reference proteome</keyword>
<dbReference type="EC" id="2.7.11.1" evidence="2"/>
<comment type="catalytic activity">
    <reaction evidence="8">
        <text>L-threonyl-[protein] + ATP = O-phospho-L-threonyl-[protein] + ADP + H(+)</text>
        <dbReference type="Rhea" id="RHEA:46608"/>
        <dbReference type="Rhea" id="RHEA-COMP:11060"/>
        <dbReference type="Rhea" id="RHEA-COMP:11605"/>
        <dbReference type="ChEBI" id="CHEBI:15378"/>
        <dbReference type="ChEBI" id="CHEBI:30013"/>
        <dbReference type="ChEBI" id="CHEBI:30616"/>
        <dbReference type="ChEBI" id="CHEBI:61977"/>
        <dbReference type="ChEBI" id="CHEBI:456216"/>
        <dbReference type="EC" id="2.7.11.1"/>
    </reaction>
</comment>
<feature type="compositionally biased region" description="Low complexity" evidence="11">
    <location>
        <begin position="131"/>
        <end position="144"/>
    </location>
</feature>
<dbReference type="InterPro" id="IPR000719">
    <property type="entry name" value="Prot_kinase_dom"/>
</dbReference>